<keyword evidence="3" id="KW-0597">Phosphoprotein</keyword>
<dbReference type="Pfam" id="PF13581">
    <property type="entry name" value="HATPase_c_2"/>
    <property type="match status" value="1"/>
</dbReference>
<evidence type="ECO:0000313" key="10">
    <source>
        <dbReference type="Proteomes" id="UP000660885"/>
    </source>
</evidence>
<dbReference type="Pfam" id="PF01590">
    <property type="entry name" value="GAF"/>
    <property type="match status" value="1"/>
</dbReference>
<keyword evidence="5" id="KW-0547">Nucleotide-binding</keyword>
<evidence type="ECO:0000256" key="1">
    <source>
        <dbReference type="ARBA" id="ARBA00000085"/>
    </source>
</evidence>
<dbReference type="Pfam" id="PF07568">
    <property type="entry name" value="HisKA_2"/>
    <property type="match status" value="1"/>
</dbReference>
<evidence type="ECO:0000256" key="6">
    <source>
        <dbReference type="ARBA" id="ARBA00022777"/>
    </source>
</evidence>
<evidence type="ECO:0000256" key="5">
    <source>
        <dbReference type="ARBA" id="ARBA00022741"/>
    </source>
</evidence>
<dbReference type="Gene3D" id="3.30.450.20">
    <property type="entry name" value="PAS domain"/>
    <property type="match status" value="1"/>
</dbReference>
<comment type="catalytic activity">
    <reaction evidence="1">
        <text>ATP + protein L-histidine = ADP + protein N-phospho-L-histidine.</text>
        <dbReference type="EC" id="2.7.13.3"/>
    </reaction>
</comment>
<evidence type="ECO:0000313" key="9">
    <source>
        <dbReference type="EMBL" id="MBL6081017.1"/>
    </source>
</evidence>
<organism evidence="9 10">
    <name type="scientific">Belnapia arida</name>
    <dbReference type="NCBI Taxonomy" id="2804533"/>
    <lineage>
        <taxon>Bacteria</taxon>
        <taxon>Pseudomonadati</taxon>
        <taxon>Pseudomonadota</taxon>
        <taxon>Alphaproteobacteria</taxon>
        <taxon>Acetobacterales</taxon>
        <taxon>Roseomonadaceae</taxon>
        <taxon>Belnapia</taxon>
    </lineage>
</organism>
<comment type="caution">
    <text evidence="9">The sequence shown here is derived from an EMBL/GenBank/DDBJ whole genome shotgun (WGS) entry which is preliminary data.</text>
</comment>
<dbReference type="SUPFAM" id="SSF55874">
    <property type="entry name" value="ATPase domain of HSP90 chaperone/DNA topoisomerase II/histidine kinase"/>
    <property type="match status" value="1"/>
</dbReference>
<evidence type="ECO:0000256" key="2">
    <source>
        <dbReference type="ARBA" id="ARBA00012438"/>
    </source>
</evidence>
<gene>
    <name evidence="9" type="ORF">JMJ56_23675</name>
</gene>
<dbReference type="InterPro" id="IPR036890">
    <property type="entry name" value="HATPase_C_sf"/>
</dbReference>
<keyword evidence="6" id="KW-0418">Kinase</keyword>
<dbReference type="InterPro" id="IPR005467">
    <property type="entry name" value="His_kinase_dom"/>
</dbReference>
<feature type="domain" description="Histidine kinase" evidence="8">
    <location>
        <begin position="193"/>
        <end position="395"/>
    </location>
</feature>
<dbReference type="EC" id="2.7.13.3" evidence="2"/>
<proteinExistence type="predicted"/>
<dbReference type="RefSeq" id="WP_202834240.1">
    <property type="nucleotide sequence ID" value="NZ_JAETWB010000020.1"/>
</dbReference>
<keyword evidence="10" id="KW-1185">Reference proteome</keyword>
<dbReference type="PROSITE" id="PS50109">
    <property type="entry name" value="HIS_KIN"/>
    <property type="match status" value="1"/>
</dbReference>
<name>A0ABS1U8K3_9PROT</name>
<dbReference type="EMBL" id="JAETWB010000020">
    <property type="protein sequence ID" value="MBL6081017.1"/>
    <property type="molecule type" value="Genomic_DNA"/>
</dbReference>
<evidence type="ECO:0000256" key="4">
    <source>
        <dbReference type="ARBA" id="ARBA00022679"/>
    </source>
</evidence>
<evidence type="ECO:0000256" key="7">
    <source>
        <dbReference type="ARBA" id="ARBA00022840"/>
    </source>
</evidence>
<keyword evidence="4" id="KW-0808">Transferase</keyword>
<dbReference type="InterPro" id="IPR029016">
    <property type="entry name" value="GAF-like_dom_sf"/>
</dbReference>
<dbReference type="InterPro" id="IPR003594">
    <property type="entry name" value="HATPase_dom"/>
</dbReference>
<dbReference type="PANTHER" id="PTHR41523:SF8">
    <property type="entry name" value="ETHYLENE RESPONSE SENSOR PROTEIN"/>
    <property type="match status" value="1"/>
</dbReference>
<keyword evidence="7" id="KW-0067">ATP-binding</keyword>
<dbReference type="Proteomes" id="UP000660885">
    <property type="component" value="Unassembled WGS sequence"/>
</dbReference>
<evidence type="ECO:0000259" key="8">
    <source>
        <dbReference type="PROSITE" id="PS50109"/>
    </source>
</evidence>
<sequence>MPGQSEADQTQLLEQQRVLARFGESALALENLDQILTEACRLVGTALGTELAKVVEVQADGHTLLVRAGIGWRPGIVGHMRTELDDPAPEGLALRTKGPIVSPDLDREDRFGVPPFVAEHGVRATVCVPIIGADGQPPYGVLQVDAREPRPFGEAEVDFLRTYANMLASAVTRLRANTELRRRAEDNERLLRELQHRVKNNLQVMVGLVEVQARQVHAASAKAALRAVARRIEALRLLHDKLHLAGEVDRLDLGDYLGQLAGGLLRFHEGEAARIQLILEVERGIVTSPDAAAPLGLVVNEFVTNSLKHAFGTGPGTVGIRLGQAAGGVGLELWDDGQGLPAEAPRGAMTAGQDTPGTGMRMIGNLARQVGAVPVWGMSEGGRGTRLALTFYRQPSPRLDGT</sequence>
<dbReference type="PANTHER" id="PTHR41523">
    <property type="entry name" value="TWO-COMPONENT SYSTEM SENSOR PROTEIN"/>
    <property type="match status" value="1"/>
</dbReference>
<dbReference type="InterPro" id="IPR011495">
    <property type="entry name" value="Sig_transdc_His_kin_sub2_dim/P"/>
</dbReference>
<dbReference type="InterPro" id="IPR003018">
    <property type="entry name" value="GAF"/>
</dbReference>
<evidence type="ECO:0000256" key="3">
    <source>
        <dbReference type="ARBA" id="ARBA00022553"/>
    </source>
</evidence>
<reference evidence="9 10" key="1">
    <citation type="submission" date="2021-01" db="EMBL/GenBank/DDBJ databases">
        <title>Belnapia mucosa sp. nov. and Belnapia arida sp. nov., isolated from the Tabernas Desert (Almeria, Spain).</title>
        <authorList>
            <person name="Molina-Menor E."/>
            <person name="Vidal-Verdu A."/>
            <person name="Calonge A."/>
            <person name="Satari L."/>
            <person name="Pereto J."/>
            <person name="Porcar M."/>
        </authorList>
    </citation>
    <scope>NUCLEOTIDE SEQUENCE [LARGE SCALE GENOMIC DNA]</scope>
    <source>
        <strain evidence="9 10">T18</strain>
    </source>
</reference>
<dbReference type="SUPFAM" id="SSF55781">
    <property type="entry name" value="GAF domain-like"/>
    <property type="match status" value="1"/>
</dbReference>
<protein>
    <recommendedName>
        <fullName evidence="2">histidine kinase</fullName>
        <ecNumber evidence="2">2.7.13.3</ecNumber>
    </recommendedName>
</protein>
<dbReference type="Gene3D" id="3.30.565.10">
    <property type="entry name" value="Histidine kinase-like ATPase, C-terminal domain"/>
    <property type="match status" value="1"/>
</dbReference>
<accession>A0ABS1U8K3</accession>
<dbReference type="Gene3D" id="3.30.450.40">
    <property type="match status" value="1"/>
</dbReference>
<dbReference type="SMART" id="SM00065">
    <property type="entry name" value="GAF"/>
    <property type="match status" value="1"/>
</dbReference>